<dbReference type="EMBL" id="BSYJ01000003">
    <property type="protein sequence ID" value="GMG87633.1"/>
    <property type="molecule type" value="Genomic_DNA"/>
</dbReference>
<dbReference type="Pfam" id="PF08281">
    <property type="entry name" value="Sigma70_r4_2"/>
    <property type="match status" value="1"/>
</dbReference>
<keyword evidence="2" id="KW-0805">Transcription regulation</keyword>
<dbReference type="PANTHER" id="PTHR43133:SF51">
    <property type="entry name" value="RNA POLYMERASE SIGMA FACTOR"/>
    <property type="match status" value="1"/>
</dbReference>
<dbReference type="InterPro" id="IPR007627">
    <property type="entry name" value="RNA_pol_sigma70_r2"/>
</dbReference>
<comment type="similarity">
    <text evidence="1">Belongs to the sigma-70 factor family. ECF subfamily.</text>
</comment>
<dbReference type="Gene3D" id="1.10.10.10">
    <property type="entry name" value="Winged helix-like DNA-binding domain superfamily/Winged helix DNA-binding domain"/>
    <property type="match status" value="1"/>
</dbReference>
<keyword evidence="8" id="KW-1185">Reference proteome</keyword>
<gene>
    <name evidence="7" type="ORF">MNKW57_19540</name>
</gene>
<dbReference type="Pfam" id="PF04542">
    <property type="entry name" value="Sigma70_r2"/>
    <property type="match status" value="1"/>
</dbReference>
<comment type="caution">
    <text evidence="7">The sequence shown here is derived from an EMBL/GenBank/DDBJ whole genome shotgun (WGS) entry which is preliminary data.</text>
</comment>
<organism evidence="7 8">
    <name type="scientific">Biformimicrobium ophioploci</name>
    <dbReference type="NCBI Taxonomy" id="3036711"/>
    <lineage>
        <taxon>Bacteria</taxon>
        <taxon>Pseudomonadati</taxon>
        <taxon>Pseudomonadota</taxon>
        <taxon>Gammaproteobacteria</taxon>
        <taxon>Cellvibrionales</taxon>
        <taxon>Microbulbiferaceae</taxon>
        <taxon>Biformimicrobium</taxon>
    </lineage>
</organism>
<dbReference type="Proteomes" id="UP001224392">
    <property type="component" value="Unassembled WGS sequence"/>
</dbReference>
<dbReference type="InterPro" id="IPR013249">
    <property type="entry name" value="RNA_pol_sigma70_r4_t2"/>
</dbReference>
<sequence length="183" mass="20710">MNETSALEKNLIARALAQQDARAFGELVKLHQSRVRNFLRKMARDEALADDIAQDSFMLAWKKLHTFSGQGSFIGWLLKIAYNTFLQSKRKSGRYDEVLQQLGHQPADEATSVNAEAITDLDKYLAILSEQERAIMTLSYACGLSHREVSDTANLPLGTVKSLIARSKEKIRAKFQIQHHQHQ</sequence>
<feature type="domain" description="RNA polymerase sigma-70 region 2" evidence="5">
    <location>
        <begin position="27"/>
        <end position="94"/>
    </location>
</feature>
<protein>
    <submittedName>
        <fullName evidence="7">RNA polymerase sigma factor</fullName>
    </submittedName>
</protein>
<feature type="domain" description="RNA polymerase sigma factor 70 region 4 type 2" evidence="6">
    <location>
        <begin position="120"/>
        <end position="171"/>
    </location>
</feature>
<dbReference type="SUPFAM" id="SSF88659">
    <property type="entry name" value="Sigma3 and sigma4 domains of RNA polymerase sigma factors"/>
    <property type="match status" value="1"/>
</dbReference>
<dbReference type="SUPFAM" id="SSF88946">
    <property type="entry name" value="Sigma2 domain of RNA polymerase sigma factors"/>
    <property type="match status" value="1"/>
</dbReference>
<dbReference type="InterPro" id="IPR036388">
    <property type="entry name" value="WH-like_DNA-bd_sf"/>
</dbReference>
<keyword evidence="4" id="KW-0804">Transcription</keyword>
<dbReference type="NCBIfam" id="TIGR02937">
    <property type="entry name" value="sigma70-ECF"/>
    <property type="match status" value="1"/>
</dbReference>
<evidence type="ECO:0000256" key="1">
    <source>
        <dbReference type="ARBA" id="ARBA00010641"/>
    </source>
</evidence>
<dbReference type="RefSeq" id="WP_285764251.1">
    <property type="nucleotide sequence ID" value="NZ_BSYJ01000003.1"/>
</dbReference>
<evidence type="ECO:0000259" key="6">
    <source>
        <dbReference type="Pfam" id="PF08281"/>
    </source>
</evidence>
<dbReference type="Gene3D" id="1.10.1740.10">
    <property type="match status" value="1"/>
</dbReference>
<evidence type="ECO:0000313" key="8">
    <source>
        <dbReference type="Proteomes" id="UP001224392"/>
    </source>
</evidence>
<dbReference type="PANTHER" id="PTHR43133">
    <property type="entry name" value="RNA POLYMERASE ECF-TYPE SIGMA FACTO"/>
    <property type="match status" value="1"/>
</dbReference>
<dbReference type="CDD" id="cd06171">
    <property type="entry name" value="Sigma70_r4"/>
    <property type="match status" value="1"/>
</dbReference>
<keyword evidence="3" id="KW-0731">Sigma factor</keyword>
<dbReference type="InterPro" id="IPR013324">
    <property type="entry name" value="RNA_pol_sigma_r3/r4-like"/>
</dbReference>
<name>A0ABQ6LZV8_9GAMM</name>
<evidence type="ECO:0000256" key="2">
    <source>
        <dbReference type="ARBA" id="ARBA00023015"/>
    </source>
</evidence>
<dbReference type="InterPro" id="IPR039425">
    <property type="entry name" value="RNA_pol_sigma-70-like"/>
</dbReference>
<reference evidence="7 8" key="1">
    <citation type="submission" date="2023-04" db="EMBL/GenBank/DDBJ databases">
        <title>Marinobulbifer ophiurae gen. nov., sp. Nov., isolate from tissue of brittle star Ophioplocus japonicus.</title>
        <authorList>
            <person name="Kawano K."/>
            <person name="Sawayama S."/>
            <person name="Nakagawa S."/>
        </authorList>
    </citation>
    <scope>NUCLEOTIDE SEQUENCE [LARGE SCALE GENOMIC DNA]</scope>
    <source>
        <strain evidence="7 8">NKW57</strain>
    </source>
</reference>
<dbReference type="InterPro" id="IPR014284">
    <property type="entry name" value="RNA_pol_sigma-70_dom"/>
</dbReference>
<accession>A0ABQ6LZV8</accession>
<dbReference type="InterPro" id="IPR013325">
    <property type="entry name" value="RNA_pol_sigma_r2"/>
</dbReference>
<evidence type="ECO:0000313" key="7">
    <source>
        <dbReference type="EMBL" id="GMG87633.1"/>
    </source>
</evidence>
<evidence type="ECO:0000256" key="3">
    <source>
        <dbReference type="ARBA" id="ARBA00023082"/>
    </source>
</evidence>
<proteinExistence type="inferred from homology"/>
<evidence type="ECO:0000259" key="5">
    <source>
        <dbReference type="Pfam" id="PF04542"/>
    </source>
</evidence>
<evidence type="ECO:0000256" key="4">
    <source>
        <dbReference type="ARBA" id="ARBA00023163"/>
    </source>
</evidence>